<feature type="transmembrane region" description="Helical" evidence="6">
    <location>
        <begin position="69"/>
        <end position="89"/>
    </location>
</feature>
<keyword evidence="4 6" id="KW-1133">Transmembrane helix</keyword>
<evidence type="ECO:0000256" key="2">
    <source>
        <dbReference type="ARBA" id="ARBA00009694"/>
    </source>
</evidence>
<evidence type="ECO:0000256" key="3">
    <source>
        <dbReference type="ARBA" id="ARBA00022692"/>
    </source>
</evidence>
<evidence type="ECO:0000256" key="4">
    <source>
        <dbReference type="ARBA" id="ARBA00022989"/>
    </source>
</evidence>
<dbReference type="InterPro" id="IPR006696">
    <property type="entry name" value="DUF423"/>
</dbReference>
<comment type="caution">
    <text evidence="7">The sequence shown here is derived from an EMBL/GenBank/DDBJ whole genome shotgun (WGS) entry which is preliminary data.</text>
</comment>
<evidence type="ECO:0000313" key="8">
    <source>
        <dbReference type="Proteomes" id="UP001596162"/>
    </source>
</evidence>
<evidence type="ECO:0000256" key="1">
    <source>
        <dbReference type="ARBA" id="ARBA00004141"/>
    </source>
</evidence>
<dbReference type="Pfam" id="PF04241">
    <property type="entry name" value="DUF423"/>
    <property type="match status" value="1"/>
</dbReference>
<accession>A0ABW0C2X7</accession>
<reference evidence="8" key="1">
    <citation type="journal article" date="2019" name="Int. J. Syst. Evol. Microbiol.">
        <title>The Global Catalogue of Microorganisms (GCM) 10K type strain sequencing project: providing services to taxonomists for standard genome sequencing and annotation.</title>
        <authorList>
            <consortium name="The Broad Institute Genomics Platform"/>
            <consortium name="The Broad Institute Genome Sequencing Center for Infectious Disease"/>
            <person name="Wu L."/>
            <person name="Ma J."/>
        </authorList>
    </citation>
    <scope>NUCLEOTIDE SEQUENCE [LARGE SCALE GENOMIC DNA]</scope>
    <source>
        <strain evidence="8">JCM 17978</strain>
    </source>
</reference>
<evidence type="ECO:0000256" key="5">
    <source>
        <dbReference type="ARBA" id="ARBA00023136"/>
    </source>
</evidence>
<feature type="transmembrane region" description="Helical" evidence="6">
    <location>
        <begin position="45"/>
        <end position="62"/>
    </location>
</feature>
<proteinExistence type="inferred from homology"/>
<dbReference type="PANTHER" id="PTHR43461:SF1">
    <property type="entry name" value="TRANSMEMBRANE PROTEIN 256"/>
    <property type="match status" value="1"/>
</dbReference>
<dbReference type="PANTHER" id="PTHR43461">
    <property type="entry name" value="TRANSMEMBRANE PROTEIN 256"/>
    <property type="match status" value="1"/>
</dbReference>
<keyword evidence="8" id="KW-1185">Reference proteome</keyword>
<dbReference type="EMBL" id="JBHSLA010000001">
    <property type="protein sequence ID" value="MFC5193925.1"/>
    <property type="molecule type" value="Genomic_DNA"/>
</dbReference>
<keyword evidence="3 6" id="KW-0812">Transmembrane</keyword>
<name>A0ABW0C2X7_9FLAO</name>
<dbReference type="Proteomes" id="UP001596162">
    <property type="component" value="Unassembled WGS sequence"/>
</dbReference>
<organism evidence="7 8">
    <name type="scientific">Bizionia hallyeonensis</name>
    <dbReference type="NCBI Taxonomy" id="1123757"/>
    <lineage>
        <taxon>Bacteria</taxon>
        <taxon>Pseudomonadati</taxon>
        <taxon>Bacteroidota</taxon>
        <taxon>Flavobacteriia</taxon>
        <taxon>Flavobacteriales</taxon>
        <taxon>Flavobacteriaceae</taxon>
        <taxon>Bizionia</taxon>
    </lineage>
</organism>
<evidence type="ECO:0000313" key="7">
    <source>
        <dbReference type="EMBL" id="MFC5193925.1"/>
    </source>
</evidence>
<sequence>MNSKILSLGAFLGLIAVILGAFGAHGLQGLISPEQIATFETGVRYQMYHALFLLFLGTSPTVNAKTKQIIFYLVLFGVLLFSGSIYGLATNSLTAFNFKTIGFITPIGGLLLIISWLLLLIKFLKNRTDISKN</sequence>
<evidence type="ECO:0000256" key="6">
    <source>
        <dbReference type="SAM" id="Phobius"/>
    </source>
</evidence>
<comment type="subcellular location">
    <subcellularLocation>
        <location evidence="1">Membrane</location>
        <topology evidence="1">Multi-pass membrane protein</topology>
    </subcellularLocation>
</comment>
<keyword evidence="5 6" id="KW-0472">Membrane</keyword>
<gene>
    <name evidence="7" type="ORF">ACFPH8_01165</name>
</gene>
<dbReference type="RefSeq" id="WP_376858129.1">
    <property type="nucleotide sequence ID" value="NZ_JBHSLA010000001.1"/>
</dbReference>
<comment type="similarity">
    <text evidence="2">Belongs to the UPF0382 family.</text>
</comment>
<protein>
    <submittedName>
        <fullName evidence="7">DUF423 domain-containing protein</fullName>
    </submittedName>
</protein>
<feature type="transmembrane region" description="Helical" evidence="6">
    <location>
        <begin position="101"/>
        <end position="124"/>
    </location>
</feature>